<dbReference type="PRINTS" id="PR00469">
    <property type="entry name" value="PNDRDTASEII"/>
</dbReference>
<dbReference type="Pfam" id="PF00724">
    <property type="entry name" value="Oxidored_FMN"/>
    <property type="match status" value="1"/>
</dbReference>
<comment type="cofactor">
    <cofactor evidence="1">
        <name>FMN</name>
        <dbReference type="ChEBI" id="CHEBI:58210"/>
    </cofactor>
</comment>
<dbReference type="PANTHER" id="PTHR42917">
    <property type="entry name" value="2,4-DIENOYL-COA REDUCTASE"/>
    <property type="match status" value="1"/>
</dbReference>
<keyword evidence="8" id="KW-0408">Iron</keyword>
<name>A0A316A172_9FIRM</name>
<evidence type="ECO:0000259" key="12">
    <source>
        <dbReference type="Pfam" id="PF07992"/>
    </source>
</evidence>
<dbReference type="Gene3D" id="3.50.50.60">
    <property type="entry name" value="FAD/NAD(P)-binding domain"/>
    <property type="match status" value="1"/>
</dbReference>
<evidence type="ECO:0000256" key="6">
    <source>
        <dbReference type="ARBA" id="ARBA00022723"/>
    </source>
</evidence>
<reference evidence="14" key="1">
    <citation type="submission" date="2017-07" db="EMBL/GenBank/DDBJ databases">
        <authorList>
            <person name="Varghese N."/>
            <person name="Submissions S."/>
        </authorList>
    </citation>
    <scope>NUCLEOTIDE SEQUENCE [LARGE SCALE GENOMIC DNA]</scope>
    <source>
        <strain evidence="14">NLAE-zl-C134</strain>
    </source>
</reference>
<dbReference type="AlphaFoldDB" id="A0A316A172"/>
<evidence type="ECO:0000313" key="14">
    <source>
        <dbReference type="Proteomes" id="UP000254051"/>
    </source>
</evidence>
<sequence length="666" mass="73513">MKRDYKHIFEPLTVRRMTMKNRTMMMPMGTNYGEQSGEMSFLHINYYEQRAKGGIGLIMVENASVDSPEGSNGTTQLRIDHDNYLPRLFKLTETIHKHGACIGIQINHAGASAMSSRTNMQPVSSSNIPSKDGGEIPRPLEKEEILRIVRKFGEAAKRAQTAGFDAVEVHAGHSYLISQFLSPIYNDRTDEFGGSAENRARFARMVMEEVRAQVGPFFPIFLRISADEFMEGGNTLEDTLESLQYYQEEADVLDVSCGLNGSIQYQIDANYLPDGWRSYMAKAVKERYKKPCVTMGNIRDPQVAEDILARGDADIIGMGRGLIADPEWVNKVQFGDIRDIRKCISCNIGCAGNRIGSNRPIRCTINPSVHNGDIHKKSHITGSCNVVVIGGGTAGMEAACTAAEVGCTTFLIERKPYLGGLAAEISKIPDKKRLADFPNYMIHRASKLKNLFVFTETEATINLVKSLNPNIIVNATGSSPLLPPIPGLMENIDKEDGKVSSILKMISQVNDYPEDLTGKKVVVIGGGAVGLDVVEFFAPRGADVSIVEMMSALGNGLDPVSKAGIFELMKKYHVRKMTNTALKDVRPDSFLVETKEGQEQLDFDYGFVCLGMKSNQPVLQEIQETFDDESGIEVINIGDSIRARRIIEGTEEGRNILSTLEKHGYL</sequence>
<evidence type="ECO:0000256" key="7">
    <source>
        <dbReference type="ARBA" id="ARBA00023002"/>
    </source>
</evidence>
<evidence type="ECO:0000256" key="1">
    <source>
        <dbReference type="ARBA" id="ARBA00001917"/>
    </source>
</evidence>
<dbReference type="PANTHER" id="PTHR42917:SF2">
    <property type="entry name" value="2,4-DIENOYL-COA REDUCTASE [(2E)-ENOYL-COA-PRODUCING]"/>
    <property type="match status" value="1"/>
</dbReference>
<keyword evidence="14" id="KW-1185">Reference proteome</keyword>
<dbReference type="Proteomes" id="UP000254051">
    <property type="component" value="Unassembled WGS sequence"/>
</dbReference>
<dbReference type="InterPro" id="IPR023753">
    <property type="entry name" value="FAD/NAD-binding_dom"/>
</dbReference>
<proteinExistence type="inferred from homology"/>
<keyword evidence="7" id="KW-0560">Oxidoreductase</keyword>
<evidence type="ECO:0000313" key="13">
    <source>
        <dbReference type="EMBL" id="SUQ12845.1"/>
    </source>
</evidence>
<evidence type="ECO:0000256" key="2">
    <source>
        <dbReference type="ARBA" id="ARBA00001966"/>
    </source>
</evidence>
<dbReference type="Gene3D" id="3.40.50.720">
    <property type="entry name" value="NAD(P)-binding Rossmann-like Domain"/>
    <property type="match status" value="1"/>
</dbReference>
<dbReference type="InterPro" id="IPR036188">
    <property type="entry name" value="FAD/NAD-bd_sf"/>
</dbReference>
<dbReference type="OrthoDB" id="9772736at2"/>
<dbReference type="GO" id="GO:0046872">
    <property type="term" value="F:metal ion binding"/>
    <property type="evidence" value="ECO:0007669"/>
    <property type="project" value="UniProtKB-KW"/>
</dbReference>
<dbReference type="GO" id="GO:0051536">
    <property type="term" value="F:iron-sulfur cluster binding"/>
    <property type="evidence" value="ECO:0007669"/>
    <property type="project" value="UniProtKB-KW"/>
</dbReference>
<keyword evidence="9" id="KW-0411">Iron-sulfur</keyword>
<dbReference type="Gene3D" id="3.20.20.70">
    <property type="entry name" value="Aldolase class I"/>
    <property type="match status" value="1"/>
</dbReference>
<dbReference type="SUPFAM" id="SSF51905">
    <property type="entry name" value="FAD/NAD(P)-binding domain"/>
    <property type="match status" value="1"/>
</dbReference>
<evidence type="ECO:0000256" key="4">
    <source>
        <dbReference type="ARBA" id="ARBA00022630"/>
    </source>
</evidence>
<keyword evidence="5" id="KW-0288">FMN</keyword>
<dbReference type="RefSeq" id="WP_109708877.1">
    <property type="nucleotide sequence ID" value="NZ_QGDS01000002.1"/>
</dbReference>
<dbReference type="InterPro" id="IPR001155">
    <property type="entry name" value="OxRdtase_FMN_N"/>
</dbReference>
<feature type="region of interest" description="Disordered" evidence="10">
    <location>
        <begin position="113"/>
        <end position="137"/>
    </location>
</feature>
<protein>
    <submittedName>
        <fullName evidence="13">2,4-dienoyl-CoA reductase</fullName>
    </submittedName>
</protein>
<comment type="cofactor">
    <cofactor evidence="2">
        <name>[4Fe-4S] cluster</name>
        <dbReference type="ChEBI" id="CHEBI:49883"/>
    </cofactor>
</comment>
<feature type="domain" description="NADH:flavin oxidoreductase/NADH oxidase N-terminal" evidence="11">
    <location>
        <begin position="8"/>
        <end position="333"/>
    </location>
</feature>
<comment type="similarity">
    <text evidence="3">In the N-terminal section; belongs to the NADH:flavin oxidoreductase/NADH oxidase family.</text>
</comment>
<dbReference type="EMBL" id="UHJJ01000002">
    <property type="protein sequence ID" value="SUQ12845.1"/>
    <property type="molecule type" value="Genomic_DNA"/>
</dbReference>
<keyword evidence="6" id="KW-0479">Metal-binding</keyword>
<dbReference type="InterPro" id="IPR051793">
    <property type="entry name" value="NADH:flavin_oxidoreductase"/>
</dbReference>
<evidence type="ECO:0000256" key="10">
    <source>
        <dbReference type="SAM" id="MobiDB-lite"/>
    </source>
</evidence>
<feature type="compositionally biased region" description="Polar residues" evidence="10">
    <location>
        <begin position="113"/>
        <end position="129"/>
    </location>
</feature>
<evidence type="ECO:0000259" key="11">
    <source>
        <dbReference type="Pfam" id="PF00724"/>
    </source>
</evidence>
<dbReference type="SUPFAM" id="SSF51395">
    <property type="entry name" value="FMN-linked oxidoreductases"/>
    <property type="match status" value="1"/>
</dbReference>
<organism evidence="13 14">
    <name type="scientific">Faecalicatena contorta</name>
    <dbReference type="NCBI Taxonomy" id="39482"/>
    <lineage>
        <taxon>Bacteria</taxon>
        <taxon>Bacillati</taxon>
        <taxon>Bacillota</taxon>
        <taxon>Clostridia</taxon>
        <taxon>Lachnospirales</taxon>
        <taxon>Lachnospiraceae</taxon>
        <taxon>Faecalicatena</taxon>
    </lineage>
</organism>
<evidence type="ECO:0000256" key="3">
    <source>
        <dbReference type="ARBA" id="ARBA00011048"/>
    </source>
</evidence>
<evidence type="ECO:0000256" key="8">
    <source>
        <dbReference type="ARBA" id="ARBA00023004"/>
    </source>
</evidence>
<keyword evidence="4" id="KW-0285">Flavoprotein</keyword>
<dbReference type="CDD" id="cd02803">
    <property type="entry name" value="OYE_like_FMN_family"/>
    <property type="match status" value="1"/>
</dbReference>
<gene>
    <name evidence="13" type="ORF">SAMN05216529_10260</name>
</gene>
<dbReference type="GO" id="GO:0016491">
    <property type="term" value="F:oxidoreductase activity"/>
    <property type="evidence" value="ECO:0007669"/>
    <property type="project" value="UniProtKB-KW"/>
</dbReference>
<evidence type="ECO:0000256" key="5">
    <source>
        <dbReference type="ARBA" id="ARBA00022643"/>
    </source>
</evidence>
<feature type="domain" description="FAD/NAD(P)-binding" evidence="12">
    <location>
        <begin position="385"/>
        <end position="634"/>
    </location>
</feature>
<accession>A0A316A172</accession>
<dbReference type="GO" id="GO:0010181">
    <property type="term" value="F:FMN binding"/>
    <property type="evidence" value="ECO:0007669"/>
    <property type="project" value="InterPro"/>
</dbReference>
<evidence type="ECO:0000256" key="9">
    <source>
        <dbReference type="ARBA" id="ARBA00023014"/>
    </source>
</evidence>
<dbReference type="Pfam" id="PF07992">
    <property type="entry name" value="Pyr_redox_2"/>
    <property type="match status" value="1"/>
</dbReference>
<dbReference type="PRINTS" id="PR00368">
    <property type="entry name" value="FADPNR"/>
</dbReference>
<dbReference type="InterPro" id="IPR013785">
    <property type="entry name" value="Aldolase_TIM"/>
</dbReference>